<comment type="subcellular location">
    <subcellularLocation>
        <location evidence="2">Cytoplasm</location>
    </subcellularLocation>
</comment>
<keyword evidence="1 2" id="KW-0963">Cytoplasm</keyword>
<dbReference type="HAMAP" id="MF_01126">
    <property type="entry name" value="UPF0298"/>
    <property type="match status" value="1"/>
</dbReference>
<evidence type="ECO:0000256" key="2">
    <source>
        <dbReference type="HAMAP-Rule" id="MF_01126"/>
    </source>
</evidence>
<dbReference type="InterPro" id="IPR016979">
    <property type="entry name" value="DUF2129"/>
</dbReference>
<organism evidence="3 4">
    <name type="scientific">Shouchella lonarensis</name>
    <dbReference type="NCBI Taxonomy" id="1464122"/>
    <lineage>
        <taxon>Bacteria</taxon>
        <taxon>Bacillati</taxon>
        <taxon>Bacillota</taxon>
        <taxon>Bacilli</taxon>
        <taxon>Bacillales</taxon>
        <taxon>Bacillaceae</taxon>
        <taxon>Shouchella</taxon>
    </lineage>
</organism>
<sequence>MISRDRQGIVVWLTSLKYARQLRRFGHVQYVSKKMKYVLFYCDQEKVAATMDKIAPLHFVKDVQVSMRPFLATDFQNAKPDKAKEYDYKLGI</sequence>
<evidence type="ECO:0000256" key="1">
    <source>
        <dbReference type="ARBA" id="ARBA00022490"/>
    </source>
</evidence>
<protein>
    <recommendedName>
        <fullName evidence="2">UPF0298 protein SAMN05421737_107150</fullName>
    </recommendedName>
</protein>
<dbReference type="AlphaFoldDB" id="A0A1G6KU98"/>
<dbReference type="Proteomes" id="UP000242662">
    <property type="component" value="Unassembled WGS sequence"/>
</dbReference>
<evidence type="ECO:0000313" key="3">
    <source>
        <dbReference type="EMBL" id="SDC34361.1"/>
    </source>
</evidence>
<accession>A0A1G6KU98</accession>
<dbReference type="Pfam" id="PF09902">
    <property type="entry name" value="DUF2129"/>
    <property type="match status" value="1"/>
</dbReference>
<reference evidence="4" key="1">
    <citation type="submission" date="2016-09" db="EMBL/GenBank/DDBJ databases">
        <authorList>
            <person name="Varghese N."/>
            <person name="Submissions S."/>
        </authorList>
    </citation>
    <scope>NUCLEOTIDE SEQUENCE [LARGE SCALE GENOMIC DNA]</scope>
    <source>
        <strain evidence="4">25nlg</strain>
    </source>
</reference>
<dbReference type="GO" id="GO:0005737">
    <property type="term" value="C:cytoplasm"/>
    <property type="evidence" value="ECO:0007669"/>
    <property type="project" value="UniProtKB-SubCell"/>
</dbReference>
<dbReference type="NCBIfam" id="NF002777">
    <property type="entry name" value="PRK02886.1"/>
    <property type="match status" value="1"/>
</dbReference>
<gene>
    <name evidence="3" type="ORF">SAMN05421737_107150</name>
</gene>
<keyword evidence="4" id="KW-1185">Reference proteome</keyword>
<proteinExistence type="inferred from homology"/>
<dbReference type="RefSeq" id="WP_176763873.1">
    <property type="nucleotide sequence ID" value="NZ_FMYM01000007.1"/>
</dbReference>
<dbReference type="PIRSF" id="PIRSF031653">
    <property type="entry name" value="UCP031653"/>
    <property type="match status" value="1"/>
</dbReference>
<evidence type="ECO:0000313" key="4">
    <source>
        <dbReference type="Proteomes" id="UP000242662"/>
    </source>
</evidence>
<comment type="similarity">
    <text evidence="2">Belongs to the UPF0298 family.</text>
</comment>
<dbReference type="STRING" id="1464122.SAMN05421737_107150"/>
<name>A0A1G6KU98_9BACI</name>
<dbReference type="EMBL" id="FMYM01000007">
    <property type="protein sequence ID" value="SDC34361.1"/>
    <property type="molecule type" value="Genomic_DNA"/>
</dbReference>